<sequence>MALTQKEMIHSLSKLLKWLEQESKWGTNSGELKFITGRIGEIYTAIMTNGKMATKTNQPGYDVIANNGDCISVKTTTSEKGTHHFNFNASTLDSVDRVIIVYVDTEKLNIEIIYDAVIEEAKKLMIPAKSGKDKVISQSKILKKSKIHKSENETIIEVKYKQFTVQKLENGSIKLFENFEEVEIVKPVLRMIARQIGVDTTNINGNELNTRTLGNNVIKELLKETK</sequence>
<name>F0EJE7_ENTCA</name>
<dbReference type="RefSeq" id="WP_002315125.1">
    <property type="nucleotide sequence ID" value="NZ_GL872323.1"/>
</dbReference>
<reference evidence="2 3" key="1">
    <citation type="submission" date="2011-01" db="EMBL/GenBank/DDBJ databases">
        <authorList>
            <person name="Muzny D."/>
            <person name="Qin X."/>
            <person name="Deng J."/>
            <person name="Jiang H."/>
            <person name="Liu Y."/>
            <person name="Qu J."/>
            <person name="Song X.-Z."/>
            <person name="Zhang L."/>
            <person name="Thornton R."/>
            <person name="Coyle M."/>
            <person name="Francisco L."/>
            <person name="Jackson L."/>
            <person name="Javaid M."/>
            <person name="Korchina V."/>
            <person name="Kovar C."/>
            <person name="Mata R."/>
            <person name="Mathew T."/>
            <person name="Ngo R."/>
            <person name="Nguyen L."/>
            <person name="Nguyen N."/>
            <person name="Okwuonu G."/>
            <person name="Ongeri F."/>
            <person name="Pham C."/>
            <person name="Simmons D."/>
            <person name="Wilczek-Boney K."/>
            <person name="Hale W."/>
            <person name="Jakkamsetti A."/>
            <person name="Pham P."/>
            <person name="Ruth R."/>
            <person name="San Lucas F."/>
            <person name="Warren J."/>
            <person name="Zhang J."/>
            <person name="Zhao Z."/>
            <person name="Zhou C."/>
            <person name="Zhu D."/>
            <person name="Lee S."/>
            <person name="Bess C."/>
            <person name="Blankenburg K."/>
            <person name="Forbes L."/>
            <person name="Fu Q."/>
            <person name="Gubbala S."/>
            <person name="Hirani K."/>
            <person name="Jayaseelan J.C."/>
            <person name="Lara F."/>
            <person name="Munidasa M."/>
            <person name="Palculict T."/>
            <person name="Patil S."/>
            <person name="Pu L.-L."/>
            <person name="Saada N."/>
            <person name="Tang L."/>
            <person name="Weissenberger G."/>
            <person name="Zhu Y."/>
            <person name="Hemphill L."/>
            <person name="Shang Y."/>
            <person name="Youmans B."/>
            <person name="Ayvaz T."/>
            <person name="Ross M."/>
            <person name="Santibanez J."/>
            <person name="Aqrawi P."/>
            <person name="Gross S."/>
            <person name="Joshi V."/>
            <person name="Fowler G."/>
            <person name="Nazareth L."/>
            <person name="Reid J."/>
            <person name="Worley K."/>
            <person name="Petrosino J."/>
            <person name="Highlander S."/>
            <person name="Gibbs R."/>
        </authorList>
    </citation>
    <scope>NUCLEOTIDE SEQUENCE [LARGE SCALE GENOMIC DNA]</scope>
    <source>
        <strain evidence="2 3">ATCC 12755</strain>
    </source>
</reference>
<feature type="domain" description="DUF6998" evidence="1">
    <location>
        <begin position="36"/>
        <end position="146"/>
    </location>
</feature>
<evidence type="ECO:0000313" key="2">
    <source>
        <dbReference type="EMBL" id="EGC69755.1"/>
    </source>
</evidence>
<gene>
    <name evidence="2" type="ORF">HMPREF9087_1143</name>
</gene>
<proteinExistence type="predicted"/>
<evidence type="ECO:0000259" key="1">
    <source>
        <dbReference type="Pfam" id="PF22522"/>
    </source>
</evidence>
<dbReference type="Pfam" id="PF22522">
    <property type="entry name" value="DUF6998"/>
    <property type="match status" value="1"/>
</dbReference>
<dbReference type="Proteomes" id="UP000004835">
    <property type="component" value="Unassembled WGS sequence"/>
</dbReference>
<dbReference type="InterPro" id="IPR054267">
    <property type="entry name" value="DUF6998"/>
</dbReference>
<dbReference type="AlphaFoldDB" id="F0EJE7"/>
<organism evidence="2 3">
    <name type="scientific">Enterococcus casseliflavus ATCC 12755</name>
    <dbReference type="NCBI Taxonomy" id="888066"/>
    <lineage>
        <taxon>Bacteria</taxon>
        <taxon>Bacillati</taxon>
        <taxon>Bacillota</taxon>
        <taxon>Bacilli</taxon>
        <taxon>Lactobacillales</taxon>
        <taxon>Enterococcaceae</taxon>
        <taxon>Enterococcus</taxon>
    </lineage>
</organism>
<evidence type="ECO:0000313" key="3">
    <source>
        <dbReference type="Proteomes" id="UP000004835"/>
    </source>
</evidence>
<accession>F0EJE7</accession>
<dbReference type="HOGENOM" id="CLU_1260581_0_0_9"/>
<comment type="caution">
    <text evidence="2">The sequence shown here is derived from an EMBL/GenBank/DDBJ whole genome shotgun (WGS) entry which is preliminary data.</text>
</comment>
<dbReference type="EMBL" id="AEWT01000010">
    <property type="protein sequence ID" value="EGC69755.1"/>
    <property type="molecule type" value="Genomic_DNA"/>
</dbReference>
<protein>
    <recommendedName>
        <fullName evidence="1">DUF6998 domain-containing protein</fullName>
    </recommendedName>
</protein>